<evidence type="ECO:0000313" key="1">
    <source>
        <dbReference type="EMBL" id="KAH9845887.1"/>
    </source>
</evidence>
<name>A0A9W7T2E2_9PEZI</name>
<dbReference type="AlphaFoldDB" id="A0A9W7T2E2"/>
<sequence>MDLTPLSLRSIVTKPVLQQWRVERSWAERIEAKAFTSMDDSKLAGHGQDSTFGGGISQLRSGGTDQGNDRGGVDDAAFCLLVLAKREDGVLAAEPYAFHIDVVGQIPDLLRSIDGVCKQVSAYPIVLVLLARVPASSACMIPALLNMTSNPPQASSLATAASTSASLETSTLTVSTLPGACGASSLALVMAFASAGSEISHIKTEAPSRRNSTVVSRPMPLEYMLVD</sequence>
<reference evidence="1 2" key="2">
    <citation type="journal article" date="2021" name="Curr. Genet.">
        <title>Genetic response to nitrogen starvation in the aggressive Eucalyptus foliar pathogen Teratosphaeria destructans.</title>
        <authorList>
            <person name="Havenga M."/>
            <person name="Wingfield B.D."/>
            <person name="Wingfield M.J."/>
            <person name="Dreyer L.L."/>
            <person name="Roets F."/>
            <person name="Aylward J."/>
        </authorList>
    </citation>
    <scope>NUCLEOTIDE SEQUENCE [LARGE SCALE GENOMIC DNA]</scope>
    <source>
        <strain evidence="1">CMW44962</strain>
    </source>
</reference>
<protein>
    <submittedName>
        <fullName evidence="1">Glutamine synthetase</fullName>
    </submittedName>
</protein>
<gene>
    <name evidence="1" type="ORF">Tdes44962_MAKER00097</name>
</gene>
<reference evidence="1 2" key="1">
    <citation type="journal article" date="2018" name="IMA Fungus">
        <title>IMA Genome-F 10: Nine draft genome sequences of Claviceps purpurea s.lat., including C. arundinis, C. humidiphila, and C. cf. spartinae, pseudomolecules for the pitch canker pathogen Fusarium circinatum, draft genome of Davidsoniella eucalypti, Grosmannia galeiformis, Quambalaria eucalypti, and Teratosphaeria destructans.</title>
        <authorList>
            <person name="Wingfield B.D."/>
            <person name="Liu M."/>
            <person name="Nguyen H.D."/>
            <person name="Lane F.A."/>
            <person name="Morgan S.W."/>
            <person name="De Vos L."/>
            <person name="Wilken P.M."/>
            <person name="Duong T.A."/>
            <person name="Aylward J."/>
            <person name="Coetzee M.P."/>
            <person name="Dadej K."/>
            <person name="De Beer Z.W."/>
            <person name="Findlay W."/>
            <person name="Havenga M."/>
            <person name="Kolarik M."/>
            <person name="Menzies J.G."/>
            <person name="Naidoo K."/>
            <person name="Pochopski O."/>
            <person name="Shoukouhi P."/>
            <person name="Santana Q.C."/>
            <person name="Seifert K.A."/>
            <person name="Soal N."/>
            <person name="Steenkamp E.T."/>
            <person name="Tatham C.T."/>
            <person name="van der Nest M.A."/>
            <person name="Wingfield M.J."/>
        </authorList>
    </citation>
    <scope>NUCLEOTIDE SEQUENCE [LARGE SCALE GENOMIC DNA]</scope>
    <source>
        <strain evidence="1">CMW44962</strain>
    </source>
</reference>
<accession>A0A9W7T2E2</accession>
<keyword evidence="2" id="KW-1185">Reference proteome</keyword>
<proteinExistence type="predicted"/>
<comment type="caution">
    <text evidence="1">The sequence shown here is derived from an EMBL/GenBank/DDBJ whole genome shotgun (WGS) entry which is preliminary data.</text>
</comment>
<organism evidence="1 2">
    <name type="scientific">Teratosphaeria destructans</name>
    <dbReference type="NCBI Taxonomy" id="418781"/>
    <lineage>
        <taxon>Eukaryota</taxon>
        <taxon>Fungi</taxon>
        <taxon>Dikarya</taxon>
        <taxon>Ascomycota</taxon>
        <taxon>Pezizomycotina</taxon>
        <taxon>Dothideomycetes</taxon>
        <taxon>Dothideomycetidae</taxon>
        <taxon>Mycosphaerellales</taxon>
        <taxon>Teratosphaeriaceae</taxon>
        <taxon>Teratosphaeria</taxon>
    </lineage>
</organism>
<dbReference type="Proteomes" id="UP001138500">
    <property type="component" value="Unassembled WGS sequence"/>
</dbReference>
<evidence type="ECO:0000313" key="2">
    <source>
        <dbReference type="Proteomes" id="UP001138500"/>
    </source>
</evidence>
<dbReference type="EMBL" id="RIBY02000001">
    <property type="protein sequence ID" value="KAH9845887.1"/>
    <property type="molecule type" value="Genomic_DNA"/>
</dbReference>